<gene>
    <name evidence="2" type="ORF">NDU88_005410</name>
</gene>
<sequence length="137" mass="14982">MSSNQFKEHLLSRRDHCAYSSLSPNAEPQPMELASAAVPCLWRETLEEATTSGGSSVIPADTGTTPSKSPDFGLRMNEDETTEDQEETKPSEAVKTAASMYPSNLNLRRTEKGLETNCTQVKRQQDCSPGSCKEDPV</sequence>
<dbReference type="EMBL" id="JANPWB010000002">
    <property type="protein sequence ID" value="KAJ1210042.1"/>
    <property type="molecule type" value="Genomic_DNA"/>
</dbReference>
<dbReference type="Proteomes" id="UP001066276">
    <property type="component" value="Chromosome 1_2"/>
</dbReference>
<protein>
    <submittedName>
        <fullName evidence="2">Uncharacterized protein</fullName>
    </submittedName>
</protein>
<name>A0AAV7WBD0_PLEWA</name>
<proteinExistence type="predicted"/>
<feature type="region of interest" description="Disordered" evidence="1">
    <location>
        <begin position="48"/>
        <end position="112"/>
    </location>
</feature>
<evidence type="ECO:0000256" key="1">
    <source>
        <dbReference type="SAM" id="MobiDB-lite"/>
    </source>
</evidence>
<organism evidence="2 3">
    <name type="scientific">Pleurodeles waltl</name>
    <name type="common">Iberian ribbed newt</name>
    <dbReference type="NCBI Taxonomy" id="8319"/>
    <lineage>
        <taxon>Eukaryota</taxon>
        <taxon>Metazoa</taxon>
        <taxon>Chordata</taxon>
        <taxon>Craniata</taxon>
        <taxon>Vertebrata</taxon>
        <taxon>Euteleostomi</taxon>
        <taxon>Amphibia</taxon>
        <taxon>Batrachia</taxon>
        <taxon>Caudata</taxon>
        <taxon>Salamandroidea</taxon>
        <taxon>Salamandridae</taxon>
        <taxon>Pleurodelinae</taxon>
        <taxon>Pleurodeles</taxon>
    </lineage>
</organism>
<comment type="caution">
    <text evidence="2">The sequence shown here is derived from an EMBL/GenBank/DDBJ whole genome shotgun (WGS) entry which is preliminary data.</text>
</comment>
<reference evidence="2" key="1">
    <citation type="journal article" date="2022" name="bioRxiv">
        <title>Sequencing and chromosome-scale assembly of the giantPleurodeles waltlgenome.</title>
        <authorList>
            <person name="Brown T."/>
            <person name="Elewa A."/>
            <person name="Iarovenko S."/>
            <person name="Subramanian E."/>
            <person name="Araus A.J."/>
            <person name="Petzold A."/>
            <person name="Susuki M."/>
            <person name="Suzuki K.-i.T."/>
            <person name="Hayashi T."/>
            <person name="Toyoda A."/>
            <person name="Oliveira C."/>
            <person name="Osipova E."/>
            <person name="Leigh N.D."/>
            <person name="Simon A."/>
            <person name="Yun M.H."/>
        </authorList>
    </citation>
    <scope>NUCLEOTIDE SEQUENCE</scope>
    <source>
        <strain evidence="2">20211129_DDA</strain>
        <tissue evidence="2">Liver</tissue>
    </source>
</reference>
<evidence type="ECO:0000313" key="2">
    <source>
        <dbReference type="EMBL" id="KAJ1210042.1"/>
    </source>
</evidence>
<evidence type="ECO:0000313" key="3">
    <source>
        <dbReference type="Proteomes" id="UP001066276"/>
    </source>
</evidence>
<accession>A0AAV7WBD0</accession>
<keyword evidence="3" id="KW-1185">Reference proteome</keyword>
<dbReference type="AlphaFoldDB" id="A0AAV7WBD0"/>